<feature type="coiled-coil region" evidence="1">
    <location>
        <begin position="1393"/>
        <end position="1525"/>
    </location>
</feature>
<feature type="compositionally biased region" description="Polar residues" evidence="2">
    <location>
        <begin position="122"/>
        <end position="133"/>
    </location>
</feature>
<keyword evidence="4" id="KW-1185">Reference proteome</keyword>
<proteinExistence type="predicted"/>
<feature type="region of interest" description="Disordered" evidence="2">
    <location>
        <begin position="122"/>
        <end position="152"/>
    </location>
</feature>
<dbReference type="STRING" id="48701.ENSPMEP00000018872"/>
<dbReference type="KEGG" id="pmei:106927863"/>
<dbReference type="GO" id="GO:0051988">
    <property type="term" value="P:regulation of attachment of spindle microtubules to kinetochore"/>
    <property type="evidence" value="ECO:0007669"/>
    <property type="project" value="InterPro"/>
</dbReference>
<feature type="coiled-coil region" evidence="1">
    <location>
        <begin position="1054"/>
        <end position="1175"/>
    </location>
</feature>
<dbReference type="RefSeq" id="XP_014859198.1">
    <property type="nucleotide sequence ID" value="XM_015003712.1"/>
</dbReference>
<feature type="coiled-coil region" evidence="1">
    <location>
        <begin position="935"/>
        <end position="1025"/>
    </location>
</feature>
<feature type="region of interest" description="Disordered" evidence="2">
    <location>
        <begin position="412"/>
        <end position="431"/>
    </location>
</feature>
<dbReference type="RefSeq" id="XP_014825864.1">
    <property type="nucleotide sequence ID" value="XM_014970378.1"/>
</dbReference>
<dbReference type="Proteomes" id="UP000261480">
    <property type="component" value="Unplaced"/>
</dbReference>
<feature type="compositionally biased region" description="Polar residues" evidence="2">
    <location>
        <begin position="25"/>
        <end position="40"/>
    </location>
</feature>
<dbReference type="GeneID" id="106927863"/>
<evidence type="ECO:0000256" key="2">
    <source>
        <dbReference type="SAM" id="MobiDB-lite"/>
    </source>
</evidence>
<keyword evidence="1" id="KW-0175">Coiled coil</keyword>
<protein>
    <recommendedName>
        <fullName evidence="5">Sperm-associated antigen 5</fullName>
    </recommendedName>
</protein>
<dbReference type="GO" id="GO:0051301">
    <property type="term" value="P:cell division"/>
    <property type="evidence" value="ECO:0007669"/>
    <property type="project" value="InterPro"/>
</dbReference>
<evidence type="ECO:0000313" key="3">
    <source>
        <dbReference type="Ensembl" id="ENSPMEP00000018872.1"/>
    </source>
</evidence>
<feature type="compositionally biased region" description="Basic and acidic residues" evidence="2">
    <location>
        <begin position="541"/>
        <end position="550"/>
    </location>
</feature>
<dbReference type="Ensembl" id="ENSPMET00000026925.1">
    <property type="protein sequence ID" value="ENSPMEP00000032745.1"/>
    <property type="gene ID" value="ENSPMEG00000020828.1"/>
</dbReference>
<feature type="region of interest" description="Disordered" evidence="2">
    <location>
        <begin position="1"/>
        <end position="41"/>
    </location>
</feature>
<dbReference type="PANTHER" id="PTHR15347">
    <property type="entry name" value="SPERM-ASSOCIATED ANTIGEN 5"/>
    <property type="match status" value="1"/>
</dbReference>
<accession>A0A3B3XUW8</accession>
<evidence type="ECO:0000256" key="1">
    <source>
        <dbReference type="SAM" id="Coils"/>
    </source>
</evidence>
<evidence type="ECO:0008006" key="5">
    <source>
        <dbReference type="Google" id="ProtNLM"/>
    </source>
</evidence>
<dbReference type="SUPFAM" id="SSF57997">
    <property type="entry name" value="Tropomyosin"/>
    <property type="match status" value="1"/>
</dbReference>
<dbReference type="GeneID" id="106905495"/>
<name>A0A3B3XUW8_9TELE</name>
<dbReference type="PANTHER" id="PTHR15347:SF1">
    <property type="entry name" value="SPERM-ASSOCIATED ANTIGEN 5"/>
    <property type="match status" value="1"/>
</dbReference>
<feature type="region of interest" description="Disordered" evidence="2">
    <location>
        <begin position="1294"/>
        <end position="1316"/>
    </location>
</feature>
<dbReference type="OrthoDB" id="5972338at2759"/>
<dbReference type="KEGG" id="pmei:106905495"/>
<organism evidence="3 4">
    <name type="scientific">Poecilia mexicana</name>
    <dbReference type="NCBI Taxonomy" id="48701"/>
    <lineage>
        <taxon>Eukaryota</taxon>
        <taxon>Metazoa</taxon>
        <taxon>Chordata</taxon>
        <taxon>Craniata</taxon>
        <taxon>Vertebrata</taxon>
        <taxon>Euteleostomi</taxon>
        <taxon>Actinopterygii</taxon>
        <taxon>Neopterygii</taxon>
        <taxon>Teleostei</taxon>
        <taxon>Neoteleostei</taxon>
        <taxon>Acanthomorphata</taxon>
        <taxon>Ovalentaria</taxon>
        <taxon>Atherinomorphae</taxon>
        <taxon>Cyprinodontiformes</taxon>
        <taxon>Poeciliidae</taxon>
        <taxon>Poeciliinae</taxon>
        <taxon>Poecilia</taxon>
    </lineage>
</organism>
<feature type="region of interest" description="Disordered" evidence="2">
    <location>
        <begin position="338"/>
        <end position="387"/>
    </location>
</feature>
<sequence length="1547" mass="170909">MSRSSTEDWSSSRRGERTPLRSLENETPSSRIRSKPQFSGDTVKASMSDLHLCDTQTQLGTLTVPVSMDTTQSVCGLGDVTFKTFICSGGEVEISDSSDGGGQSLIFPNDGTTFTLTVETEDSVASPSRTEQSCGEHVEHPYSNRSVEQPDSPITCEADEEKCLMWKSFACDGGEVEVSDSTGLQEETVPLPQDDLWGPAQDDGTNSADCTLLLPAEHVDHLYCSSGNDDLSTAQRSKNPDDLTLKLLNCSGGEVEIPADADVADETIPLSHTCSGCNHSMDPSVLASDYDLGNSKDHLDHPYCNVKYNSSPPPEEVNTVPDVQPCSAEINSVLPHGQDEKFDWKSGESQVSEKMLTSPKENYNEEQMTDRLKNREADTNLPPETNASLKVVDEIPENTPLVASDCSRLDASAETLPQQQQLDSRSHSEAKDSALGSLGLCNSAEKAPPATPAILKVLSECPSVASALQFLSPIVKRASLSALKRPVVSGQDMFLPDDSALEDEKSLWAPVDVDSMGLLAEQLESPMPRPLLNSTVVSSKPQEDSGKKAQPETVPLIPDGQFQQQLRQMAEFLMMACGKMSAAAPAAFMAPSDRADPPAAFRAPSDRADPPAAFMAPSDRADPAESHSVCVGTSPLKMVDHSLNTSGIFVKKREFSVTDSCTATEPLIWNLPAGSLESLPRPELEQRLMSSMIMVEALVQQLAAARAHRRPSSGPAPSDLREKLVQTDHTELSQTTMYRDLYMEALSRITELELDGNSLQNLVQAMQEMRAAMSSLSSDTDAALSNMKKMGETIREDHQNLASHYELMKSLFEKSKETQRRILEKVREVLQQRSSMEARMEEAFTAKEAAFSAMDQLRTHCASEVSALEKCVGSQEELLAALNQTYPDQVALNRTCQETLSSASDLLSRTAEDHSSLMQELCSVRSLLQKTAPMLLQLNERAAAALRERDEHRTARERAAEEKEQIEDELKETHLNLQTASQQISDLNLQITILTSEMGVLREKLTAGEEESAQLERKVTELSATISSTLASYAFLEQALAAETTKLQQSWKDLHEANERANQLQGSLSGSEQRVSELDWALAESDQQLGQLQNLYQSQTVQIQQLQEVCAQLGGVREMNEFLQMENELAREQVAESERMLRGNLQALRERNIECEDLKSEVYKLQLENQSLSDELETARCAAGAARMELQEKMAEAVTEITVLHHTLRGLTTQLQVSLSNQREEHQKQKESAMMSGAARHQTSGSFVDSVMVALTAEKEEDVRTDSTLDASEPQSDAFFSETSAFTRIAALNPKTISDPVQDEEEDEEEEQSSMAELLSGLSRTVAELISTLQQAQRCRDAQLQELHGTIGGLQVELQTSSSRHQAEVLELKQEVRRLSSLVEKGNQALQQKAQDEKTLTKLMADVQEAQEILSKHKSDNNELRRDAAELRRALQQSIVESQFLREELRRTGGPAAAPAHHMEEKIQLLKEVEKLKASLQEAEQAKFKLLERAKRHQIIHQTNQQKSENELQILNHMINKVRETLLSLPEVVKHCEQLQQLVDYIG</sequence>
<feature type="compositionally biased region" description="Acidic residues" evidence="2">
    <location>
        <begin position="1301"/>
        <end position="1312"/>
    </location>
</feature>
<reference evidence="3" key="1">
    <citation type="submission" date="2025-05" db="UniProtKB">
        <authorList>
            <consortium name="Ensembl"/>
        </authorList>
    </citation>
    <scope>IDENTIFICATION</scope>
</reference>
<dbReference type="Ensembl" id="ENSPMET00000034386.1">
    <property type="protein sequence ID" value="ENSPMEP00000018872.1"/>
    <property type="gene ID" value="ENSPMEG00000021841.1"/>
</dbReference>
<evidence type="ECO:0000313" key="4">
    <source>
        <dbReference type="Proteomes" id="UP000261480"/>
    </source>
</evidence>
<feature type="region of interest" description="Disordered" evidence="2">
    <location>
        <begin position="529"/>
        <end position="555"/>
    </location>
</feature>
<feature type="compositionally biased region" description="Basic and acidic residues" evidence="2">
    <location>
        <begin position="10"/>
        <end position="19"/>
    </location>
</feature>
<feature type="compositionally biased region" description="Basic and acidic residues" evidence="2">
    <location>
        <begin position="368"/>
        <end position="378"/>
    </location>
</feature>
<dbReference type="InterPro" id="IPR028728">
    <property type="entry name" value="Astrin"/>
</dbReference>